<name>A0ABS9RXH3_9GAMM</name>
<reference evidence="2 3" key="1">
    <citation type="submission" date="2022-02" db="EMBL/GenBank/DDBJ databases">
        <title>Halomonas fukangensis sp. nov., a halophilic bacterium isolated from a bulk soil of Kalidium foliatum at Fukang.</title>
        <authorList>
            <person name="Huang Y."/>
        </authorList>
    </citation>
    <scope>NUCLEOTIDE SEQUENCE [LARGE SCALE GENOMIC DNA]</scope>
    <source>
        <strain evidence="2 3">EGI 63088</strain>
    </source>
</reference>
<gene>
    <name evidence="2" type="ORF">MKP05_15695</name>
</gene>
<dbReference type="RefSeq" id="WP_240569183.1">
    <property type="nucleotide sequence ID" value="NZ_JAKVPY010000020.1"/>
</dbReference>
<keyword evidence="1" id="KW-0732">Signal</keyword>
<sequence length="185" mass="18025">MSSSAFIRKNFRRTALASVVALGAFGASNSFAAEATTSATSTVIVPIAIEKSADLVFGKFAPGAAVGTVTVSTSGARTASGGVILSSVDSSPTAAQFDVTGDGAATYGITWGGATELTNTGGASETMALTRISELTAGGATTGEVTGGTLTAGAQSIYLGGMLDVAAGQVAGTYTGDVSATVEYN</sequence>
<dbReference type="InterPro" id="IPR025514">
    <property type="entry name" value="DUF4402"/>
</dbReference>
<comment type="caution">
    <text evidence="2">The sequence shown here is derived from an EMBL/GenBank/DDBJ whole genome shotgun (WGS) entry which is preliminary data.</text>
</comment>
<feature type="chain" id="PRO_5047528705" evidence="1">
    <location>
        <begin position="33"/>
        <end position="185"/>
    </location>
</feature>
<accession>A0ABS9RXH3</accession>
<organism evidence="2 3">
    <name type="scientific">Halomonas flagellata</name>
    <dbReference type="NCBI Taxonomy" id="2920385"/>
    <lineage>
        <taxon>Bacteria</taxon>
        <taxon>Pseudomonadati</taxon>
        <taxon>Pseudomonadota</taxon>
        <taxon>Gammaproteobacteria</taxon>
        <taxon>Oceanospirillales</taxon>
        <taxon>Halomonadaceae</taxon>
        <taxon>Halomonas</taxon>
    </lineage>
</organism>
<keyword evidence="3" id="KW-1185">Reference proteome</keyword>
<evidence type="ECO:0000256" key="1">
    <source>
        <dbReference type="SAM" id="SignalP"/>
    </source>
</evidence>
<feature type="signal peptide" evidence="1">
    <location>
        <begin position="1"/>
        <end position="32"/>
    </location>
</feature>
<proteinExistence type="predicted"/>
<evidence type="ECO:0000313" key="2">
    <source>
        <dbReference type="EMBL" id="MCH4564546.1"/>
    </source>
</evidence>
<dbReference type="Proteomes" id="UP001202117">
    <property type="component" value="Unassembled WGS sequence"/>
</dbReference>
<protein>
    <submittedName>
        <fullName evidence="2">DUF4402 domain-containing protein</fullName>
    </submittedName>
</protein>
<dbReference type="EMBL" id="JAKVPY010000020">
    <property type="protein sequence ID" value="MCH4564546.1"/>
    <property type="molecule type" value="Genomic_DNA"/>
</dbReference>
<dbReference type="Pfam" id="PF14352">
    <property type="entry name" value="DUF4402"/>
    <property type="match status" value="1"/>
</dbReference>
<evidence type="ECO:0000313" key="3">
    <source>
        <dbReference type="Proteomes" id="UP001202117"/>
    </source>
</evidence>